<feature type="domain" description="FP protein N-terminal" evidence="2">
    <location>
        <begin position="180"/>
        <end position="271"/>
    </location>
</feature>
<dbReference type="InterPro" id="IPR004941">
    <property type="entry name" value="FP_N"/>
</dbReference>
<feature type="coiled-coil region" evidence="1">
    <location>
        <begin position="128"/>
        <end position="162"/>
    </location>
</feature>
<dbReference type="Pfam" id="PF03258">
    <property type="entry name" value="Baculo_FP"/>
    <property type="match status" value="1"/>
</dbReference>
<dbReference type="SUPFAM" id="SSF57903">
    <property type="entry name" value="FYVE/PHD zinc finger"/>
    <property type="match status" value="1"/>
</dbReference>
<sequence length="281" mass="31600">MAKCDNCNKGITKKSVGLECRSCGKVVHASQACSGLTGKQLSALRNADTLDWTCHECRINSPKLKSSFITPDEDDEEDEEEVLVNSKVGSNTLDYEKFLKEIIIEMKKVLKKELLPLETQMGFCCNKIDDLTKTVEVQNKRIVDLEKKFTYLKNEKTHLELEMNSLKQFVSNIEQQRLENVLEVSGIPKVQGENLSTVCSKIAELLKMDVNDVTNIKRLDGRNGQDGIIQVKLKLVESAAMWVSASRIETVLVEKILHEPPASNAKDKIMVRRAMTKANKS</sequence>
<dbReference type="InterPro" id="IPR011011">
    <property type="entry name" value="Znf_FYVE_PHD"/>
</dbReference>
<dbReference type="Proteomes" id="UP000037510">
    <property type="component" value="Unassembled WGS sequence"/>
</dbReference>
<name>A0A0L7L0Y7_OPEBR</name>
<reference evidence="3 4" key="1">
    <citation type="journal article" date="2015" name="Genome Biol. Evol.">
        <title>The genome of winter moth (Operophtera brumata) provides a genomic perspective on sexual dimorphism and phenology.</title>
        <authorList>
            <person name="Derks M.F."/>
            <person name="Smit S."/>
            <person name="Salis L."/>
            <person name="Schijlen E."/>
            <person name="Bossers A."/>
            <person name="Mateman C."/>
            <person name="Pijl A.S."/>
            <person name="de Ridder D."/>
            <person name="Groenen M.A."/>
            <person name="Visser M.E."/>
            <person name="Megens H.J."/>
        </authorList>
    </citation>
    <scope>NUCLEOTIDE SEQUENCE [LARGE SCALE GENOMIC DNA]</scope>
    <source>
        <strain evidence="3">WM2013NL</strain>
        <tissue evidence="3">Head and thorax</tissue>
    </source>
</reference>
<dbReference type="AlphaFoldDB" id="A0A0L7L0Y7"/>
<keyword evidence="1" id="KW-0175">Coiled coil</keyword>
<keyword evidence="4" id="KW-1185">Reference proteome</keyword>
<dbReference type="InterPro" id="IPR013083">
    <property type="entry name" value="Znf_RING/FYVE/PHD"/>
</dbReference>
<dbReference type="Gene3D" id="3.30.40.10">
    <property type="entry name" value="Zinc/RING finger domain, C3HC4 (zinc finger)"/>
    <property type="match status" value="1"/>
</dbReference>
<dbReference type="EMBL" id="JTDY01003725">
    <property type="protein sequence ID" value="KOB69090.1"/>
    <property type="molecule type" value="Genomic_DNA"/>
</dbReference>
<evidence type="ECO:0000313" key="3">
    <source>
        <dbReference type="EMBL" id="KOB69090.1"/>
    </source>
</evidence>
<gene>
    <name evidence="3" type="ORF">OBRU01_17332</name>
</gene>
<evidence type="ECO:0000259" key="2">
    <source>
        <dbReference type="Pfam" id="PF03258"/>
    </source>
</evidence>
<accession>A0A0L7L0Y7</accession>
<organism evidence="3 4">
    <name type="scientific">Operophtera brumata</name>
    <name type="common">Winter moth</name>
    <name type="synonym">Phalaena brumata</name>
    <dbReference type="NCBI Taxonomy" id="104452"/>
    <lineage>
        <taxon>Eukaryota</taxon>
        <taxon>Metazoa</taxon>
        <taxon>Ecdysozoa</taxon>
        <taxon>Arthropoda</taxon>
        <taxon>Hexapoda</taxon>
        <taxon>Insecta</taxon>
        <taxon>Pterygota</taxon>
        <taxon>Neoptera</taxon>
        <taxon>Endopterygota</taxon>
        <taxon>Lepidoptera</taxon>
        <taxon>Glossata</taxon>
        <taxon>Ditrysia</taxon>
        <taxon>Geometroidea</taxon>
        <taxon>Geometridae</taxon>
        <taxon>Larentiinae</taxon>
        <taxon>Operophtera</taxon>
    </lineage>
</organism>
<dbReference type="CDD" id="cd15489">
    <property type="entry name" value="PHD_SF"/>
    <property type="match status" value="1"/>
</dbReference>
<protein>
    <recommendedName>
        <fullName evidence="2">FP protein N-terminal domain-containing protein</fullName>
    </recommendedName>
</protein>
<evidence type="ECO:0000256" key="1">
    <source>
        <dbReference type="SAM" id="Coils"/>
    </source>
</evidence>
<evidence type="ECO:0000313" key="4">
    <source>
        <dbReference type="Proteomes" id="UP000037510"/>
    </source>
</evidence>
<comment type="caution">
    <text evidence="3">The sequence shown here is derived from an EMBL/GenBank/DDBJ whole genome shotgun (WGS) entry which is preliminary data.</text>
</comment>
<proteinExistence type="predicted"/>